<dbReference type="GO" id="GO:0005524">
    <property type="term" value="F:ATP binding"/>
    <property type="evidence" value="ECO:0007669"/>
    <property type="project" value="InterPro"/>
</dbReference>
<dbReference type="Pfam" id="PF08676">
    <property type="entry name" value="MutL_C"/>
    <property type="match status" value="1"/>
</dbReference>
<dbReference type="Gene3D" id="3.30.1370.100">
    <property type="entry name" value="MutL, C-terminal domain, regulatory subdomain"/>
    <property type="match status" value="1"/>
</dbReference>
<dbReference type="PATRIC" id="fig|70996.4.peg.4344"/>
<dbReference type="OrthoDB" id="9763467at2"/>
<protein>
    <recommendedName>
        <fullName evidence="4">DNA mismatch repair protein MutL</fullName>
    </recommendedName>
</protein>
<dbReference type="GO" id="GO:0016887">
    <property type="term" value="F:ATP hydrolysis activity"/>
    <property type="evidence" value="ECO:0007669"/>
    <property type="project" value="InterPro"/>
</dbReference>
<evidence type="ECO:0000256" key="3">
    <source>
        <dbReference type="ARBA" id="ARBA00023204"/>
    </source>
</evidence>
<dbReference type="InterPro" id="IPR037198">
    <property type="entry name" value="MutL_C_sf"/>
</dbReference>
<dbReference type="CDD" id="cd00782">
    <property type="entry name" value="MutL_Trans"/>
    <property type="match status" value="1"/>
</dbReference>
<sequence>MPIRVLDPTLAAQIAAGEVVERPASVVKELIENSVDAGATEIRVEAREGGKRELRIQDNGSGIPSDEVETAFLRHATSKVTEIEDLFSIRTLGFRGEALPSIASVAQVTCLTRTAADEVGTELRIAGGEIQAKTPRGCSVGTTFTIRNLFYNTPARLKFMRSDATEMSQISTIVTQYALAYPNIRWTLLLDGKLALQTPGNGRLLDALIELYGIDVGREMISVDRTSEAEDETVRVHGFVSQPSTFRAARSYMHLFVNQRWIKPQGNLVYMIEEAYHTLLMKGRHPIVALNIELEPEAVDVNVHPTKSEVKFRNQSHVYGALTKAVREALAAQSTIRAWTGFGANESVNRRVELRSPNGERRGASNDAPLFDDAPIAPRPQVNTYPDDDFDSTVALPPSASQARFDTPPTSQNQPSAFLPAQQQAFDPTYAPSMPAPGEAKLPMLRVVGQVNETYIVAESSDGMYLVDQHAAHERVVYERLMAEHQDVPIERQTLMLAQPIELPPAVTRLLSAHLADLEQWGFEAEEFGEGTLMLRAVPSNLHVGQIATALMEIADHLSYEGGATSDDRREKMLTTIACHSSIRAGKTLTHEEMRQLLQQLERCEMPRTCPHGRPTMLQITQGQIERQFGRKG</sequence>
<dbReference type="InterPro" id="IPR020568">
    <property type="entry name" value="Ribosomal_Su5_D2-typ_SF"/>
</dbReference>
<evidence type="ECO:0000256" key="4">
    <source>
        <dbReference type="HAMAP-Rule" id="MF_00149"/>
    </source>
</evidence>
<dbReference type="InterPro" id="IPR020667">
    <property type="entry name" value="DNA_mismatch_repair_MutL"/>
</dbReference>
<dbReference type="GO" id="GO:0032300">
    <property type="term" value="C:mismatch repair complex"/>
    <property type="evidence" value="ECO:0007669"/>
    <property type="project" value="InterPro"/>
</dbReference>
<dbReference type="PANTHER" id="PTHR10073:SF12">
    <property type="entry name" value="DNA MISMATCH REPAIR PROTEIN MLH1"/>
    <property type="match status" value="1"/>
</dbReference>
<dbReference type="EMBL" id="LGKP01000015">
    <property type="protein sequence ID" value="KPL88802.1"/>
    <property type="molecule type" value="Genomic_DNA"/>
</dbReference>
<dbReference type="SUPFAM" id="SSF55874">
    <property type="entry name" value="ATPase domain of HSP90 chaperone/DNA topoisomerase II/histidine kinase"/>
    <property type="match status" value="1"/>
</dbReference>
<dbReference type="InterPro" id="IPR038973">
    <property type="entry name" value="MutL/Mlh/Pms-like"/>
</dbReference>
<dbReference type="Proteomes" id="UP000050277">
    <property type="component" value="Unassembled WGS sequence"/>
</dbReference>
<evidence type="ECO:0000256" key="5">
    <source>
        <dbReference type="SAM" id="MobiDB-lite"/>
    </source>
</evidence>
<comment type="caution">
    <text evidence="8">The sequence shown here is derived from an EMBL/GenBank/DDBJ whole genome shotgun (WGS) entry which is preliminary data.</text>
</comment>
<name>A0A0N8GSB1_9CHLR</name>
<dbReference type="InterPro" id="IPR002099">
    <property type="entry name" value="MutL/Mlh/PMS"/>
</dbReference>
<proteinExistence type="inferred from homology"/>
<accession>A0A0N8GSB1</accession>
<dbReference type="AlphaFoldDB" id="A0A0N8GSB1"/>
<dbReference type="PANTHER" id="PTHR10073">
    <property type="entry name" value="DNA MISMATCH REPAIR PROTEIN MLH, PMS, MUTL"/>
    <property type="match status" value="1"/>
</dbReference>
<gene>
    <name evidence="4" type="primary">mutL</name>
    <name evidence="8" type="ORF">SE18_08950</name>
</gene>
<dbReference type="InterPro" id="IPR014790">
    <property type="entry name" value="MutL_C"/>
</dbReference>
<dbReference type="GO" id="GO:0006298">
    <property type="term" value="P:mismatch repair"/>
    <property type="evidence" value="ECO:0007669"/>
    <property type="project" value="UniProtKB-UniRule"/>
</dbReference>
<dbReference type="InterPro" id="IPR042120">
    <property type="entry name" value="MutL_C_dimsub"/>
</dbReference>
<dbReference type="Pfam" id="PF13589">
    <property type="entry name" value="HATPase_c_3"/>
    <property type="match status" value="1"/>
</dbReference>
<feature type="compositionally biased region" description="Basic and acidic residues" evidence="5">
    <location>
        <begin position="354"/>
        <end position="364"/>
    </location>
</feature>
<dbReference type="CDD" id="cd16926">
    <property type="entry name" value="HATPase_MutL-MLH-PMS-like"/>
    <property type="match status" value="1"/>
</dbReference>
<dbReference type="InterPro" id="IPR013507">
    <property type="entry name" value="DNA_mismatch_S5_2-like"/>
</dbReference>
<dbReference type="PROSITE" id="PS00058">
    <property type="entry name" value="DNA_MISMATCH_REPAIR_1"/>
    <property type="match status" value="1"/>
</dbReference>
<dbReference type="SMART" id="SM00853">
    <property type="entry name" value="MutL_C"/>
    <property type="match status" value="1"/>
</dbReference>
<feature type="domain" description="MutL C-terminal dimerisation" evidence="6">
    <location>
        <begin position="447"/>
        <end position="589"/>
    </location>
</feature>
<dbReference type="InterPro" id="IPR036890">
    <property type="entry name" value="HATPase_C_sf"/>
</dbReference>
<evidence type="ECO:0000256" key="1">
    <source>
        <dbReference type="ARBA" id="ARBA00006082"/>
    </source>
</evidence>
<dbReference type="SUPFAM" id="SSF118116">
    <property type="entry name" value="DNA mismatch repair protein MutL"/>
    <property type="match status" value="1"/>
</dbReference>
<dbReference type="GO" id="GO:0140664">
    <property type="term" value="F:ATP-dependent DNA damage sensor activity"/>
    <property type="evidence" value="ECO:0007669"/>
    <property type="project" value="InterPro"/>
</dbReference>
<evidence type="ECO:0000259" key="7">
    <source>
        <dbReference type="SMART" id="SM01340"/>
    </source>
</evidence>
<dbReference type="RefSeq" id="WP_054534100.1">
    <property type="nucleotide sequence ID" value="NZ_LGKP01000015.1"/>
</dbReference>
<dbReference type="GO" id="GO:0030983">
    <property type="term" value="F:mismatched DNA binding"/>
    <property type="evidence" value="ECO:0007669"/>
    <property type="project" value="InterPro"/>
</dbReference>
<comment type="similarity">
    <text evidence="1 4">Belongs to the DNA mismatch repair MutL/HexB family.</text>
</comment>
<evidence type="ECO:0000313" key="8">
    <source>
        <dbReference type="EMBL" id="KPL88802.1"/>
    </source>
</evidence>
<dbReference type="Gene3D" id="3.30.1540.20">
    <property type="entry name" value="MutL, C-terminal domain, dimerisation subdomain"/>
    <property type="match status" value="1"/>
</dbReference>
<organism evidence="8 9">
    <name type="scientific">Herpetosiphon geysericola</name>
    <dbReference type="NCBI Taxonomy" id="70996"/>
    <lineage>
        <taxon>Bacteria</taxon>
        <taxon>Bacillati</taxon>
        <taxon>Chloroflexota</taxon>
        <taxon>Chloroflexia</taxon>
        <taxon>Herpetosiphonales</taxon>
        <taxon>Herpetosiphonaceae</taxon>
        <taxon>Herpetosiphon</taxon>
    </lineage>
</organism>
<evidence type="ECO:0000259" key="6">
    <source>
        <dbReference type="SMART" id="SM00853"/>
    </source>
</evidence>
<evidence type="ECO:0000256" key="2">
    <source>
        <dbReference type="ARBA" id="ARBA00022763"/>
    </source>
</evidence>
<dbReference type="STRING" id="70996.SE18_08950"/>
<dbReference type="SUPFAM" id="SSF54211">
    <property type="entry name" value="Ribosomal protein S5 domain 2-like"/>
    <property type="match status" value="1"/>
</dbReference>
<dbReference type="Gene3D" id="3.30.565.10">
    <property type="entry name" value="Histidine kinase-like ATPase, C-terminal domain"/>
    <property type="match status" value="1"/>
</dbReference>
<keyword evidence="3 4" id="KW-0234">DNA repair</keyword>
<dbReference type="NCBIfam" id="TIGR00585">
    <property type="entry name" value="mutl"/>
    <property type="match status" value="1"/>
</dbReference>
<dbReference type="SMART" id="SM01340">
    <property type="entry name" value="DNA_mis_repair"/>
    <property type="match status" value="1"/>
</dbReference>
<dbReference type="Gene3D" id="3.30.230.10">
    <property type="match status" value="1"/>
</dbReference>
<dbReference type="Pfam" id="PF01119">
    <property type="entry name" value="DNA_mis_repair"/>
    <property type="match status" value="1"/>
</dbReference>
<reference evidence="8 9" key="1">
    <citation type="submission" date="2015-07" db="EMBL/GenBank/DDBJ databases">
        <title>Whole genome sequence of Herpetosiphon geysericola DSM 7119.</title>
        <authorList>
            <person name="Hemp J."/>
            <person name="Ward L.M."/>
            <person name="Pace L.A."/>
            <person name="Fischer W.W."/>
        </authorList>
    </citation>
    <scope>NUCLEOTIDE SEQUENCE [LARGE SCALE GENOMIC DNA]</scope>
    <source>
        <strain evidence="8 9">DSM 7119</strain>
    </source>
</reference>
<dbReference type="HAMAP" id="MF_00149">
    <property type="entry name" value="DNA_mis_repair"/>
    <property type="match status" value="1"/>
</dbReference>
<evidence type="ECO:0000313" key="9">
    <source>
        <dbReference type="Proteomes" id="UP000050277"/>
    </source>
</evidence>
<keyword evidence="2 4" id="KW-0227">DNA damage</keyword>
<dbReference type="FunFam" id="3.30.565.10:FF:000003">
    <property type="entry name" value="DNA mismatch repair endonuclease MutL"/>
    <property type="match status" value="1"/>
</dbReference>
<dbReference type="InterPro" id="IPR014721">
    <property type="entry name" value="Ribsml_uS5_D2-typ_fold_subgr"/>
</dbReference>
<keyword evidence="9" id="KW-1185">Reference proteome</keyword>
<dbReference type="InterPro" id="IPR042121">
    <property type="entry name" value="MutL_C_regsub"/>
</dbReference>
<feature type="compositionally biased region" description="Polar residues" evidence="5">
    <location>
        <begin position="399"/>
        <end position="416"/>
    </location>
</feature>
<feature type="domain" description="DNA mismatch repair protein S5" evidence="7">
    <location>
        <begin position="208"/>
        <end position="331"/>
    </location>
</feature>
<feature type="region of interest" description="Disordered" evidence="5">
    <location>
        <begin position="354"/>
        <end position="416"/>
    </location>
</feature>
<dbReference type="InterPro" id="IPR014762">
    <property type="entry name" value="DNA_mismatch_repair_CS"/>
</dbReference>
<comment type="function">
    <text evidence="4">This protein is involved in the repair of mismatches in DNA. It is required for dam-dependent methyl-directed DNA mismatch repair. May act as a 'molecular matchmaker', a protein that promotes the formation of a stable complex between two or more DNA-binding proteins in an ATP-dependent manner without itself being part of a final effector complex.</text>
</comment>